<accession>A0A0D3IDM7</accession>
<evidence type="ECO:0000313" key="7">
    <source>
        <dbReference type="Proteomes" id="UP000013827"/>
    </source>
</evidence>
<proteinExistence type="predicted"/>
<dbReference type="PANTHER" id="PTHR43473:SF2">
    <property type="entry name" value="MAGNESIUM-CHELATASE SUBUNIT CHLD, CHLOROPLASTIC"/>
    <property type="match status" value="1"/>
</dbReference>
<feature type="region of interest" description="Disordered" evidence="3">
    <location>
        <begin position="352"/>
        <end position="401"/>
    </location>
</feature>
<feature type="domain" description="VWFA" evidence="5">
    <location>
        <begin position="513"/>
        <end position="705"/>
    </location>
</feature>
<keyword evidence="7" id="KW-1185">Reference proteome</keyword>
<feature type="chain" id="PRO_5044291021" description="magnesium chelatase" evidence="4">
    <location>
        <begin position="20"/>
        <end position="708"/>
    </location>
</feature>
<organism evidence="6 7">
    <name type="scientific">Emiliania huxleyi (strain CCMP1516)</name>
    <dbReference type="NCBI Taxonomy" id="280463"/>
    <lineage>
        <taxon>Eukaryota</taxon>
        <taxon>Haptista</taxon>
        <taxon>Haptophyta</taxon>
        <taxon>Prymnesiophyceae</taxon>
        <taxon>Isochrysidales</taxon>
        <taxon>Noelaerhabdaceae</taxon>
        <taxon>Emiliania</taxon>
    </lineage>
</organism>
<dbReference type="SUPFAM" id="SSF53300">
    <property type="entry name" value="vWA-like"/>
    <property type="match status" value="1"/>
</dbReference>
<evidence type="ECO:0000256" key="3">
    <source>
        <dbReference type="SAM" id="MobiDB-lite"/>
    </source>
</evidence>
<reference evidence="6" key="2">
    <citation type="submission" date="2024-10" db="UniProtKB">
        <authorList>
            <consortium name="EnsemblProtists"/>
        </authorList>
    </citation>
    <scope>IDENTIFICATION</scope>
</reference>
<dbReference type="Pfam" id="PF13519">
    <property type="entry name" value="VWA_2"/>
    <property type="match status" value="1"/>
</dbReference>
<name>A0A0D3IDM7_EMIH1</name>
<dbReference type="PANTHER" id="PTHR43473">
    <property type="entry name" value="MAGNESIUM-CHELATASE SUBUNIT CHLD, CHLOROPLASTIC"/>
    <property type="match status" value="1"/>
</dbReference>
<reference evidence="7" key="1">
    <citation type="journal article" date="2013" name="Nature">
        <title>Pan genome of the phytoplankton Emiliania underpins its global distribution.</title>
        <authorList>
            <person name="Read B.A."/>
            <person name="Kegel J."/>
            <person name="Klute M.J."/>
            <person name="Kuo A."/>
            <person name="Lefebvre S.C."/>
            <person name="Maumus F."/>
            <person name="Mayer C."/>
            <person name="Miller J."/>
            <person name="Monier A."/>
            <person name="Salamov A."/>
            <person name="Young J."/>
            <person name="Aguilar M."/>
            <person name="Claverie J.M."/>
            <person name="Frickenhaus S."/>
            <person name="Gonzalez K."/>
            <person name="Herman E.K."/>
            <person name="Lin Y.C."/>
            <person name="Napier J."/>
            <person name="Ogata H."/>
            <person name="Sarno A.F."/>
            <person name="Shmutz J."/>
            <person name="Schroeder D."/>
            <person name="de Vargas C."/>
            <person name="Verret F."/>
            <person name="von Dassow P."/>
            <person name="Valentin K."/>
            <person name="Van de Peer Y."/>
            <person name="Wheeler G."/>
            <person name="Dacks J.B."/>
            <person name="Delwiche C.F."/>
            <person name="Dyhrman S.T."/>
            <person name="Glockner G."/>
            <person name="John U."/>
            <person name="Richards T."/>
            <person name="Worden A.Z."/>
            <person name="Zhang X."/>
            <person name="Grigoriev I.V."/>
            <person name="Allen A.E."/>
            <person name="Bidle K."/>
            <person name="Borodovsky M."/>
            <person name="Bowler C."/>
            <person name="Brownlee C."/>
            <person name="Cock J.M."/>
            <person name="Elias M."/>
            <person name="Gladyshev V.N."/>
            <person name="Groth M."/>
            <person name="Guda C."/>
            <person name="Hadaegh A."/>
            <person name="Iglesias-Rodriguez M.D."/>
            <person name="Jenkins J."/>
            <person name="Jones B.M."/>
            <person name="Lawson T."/>
            <person name="Leese F."/>
            <person name="Lindquist E."/>
            <person name="Lobanov A."/>
            <person name="Lomsadze A."/>
            <person name="Malik S.B."/>
            <person name="Marsh M.E."/>
            <person name="Mackinder L."/>
            <person name="Mock T."/>
            <person name="Mueller-Roeber B."/>
            <person name="Pagarete A."/>
            <person name="Parker M."/>
            <person name="Probert I."/>
            <person name="Quesneville H."/>
            <person name="Raines C."/>
            <person name="Rensing S.A."/>
            <person name="Riano-Pachon D.M."/>
            <person name="Richier S."/>
            <person name="Rokitta S."/>
            <person name="Shiraiwa Y."/>
            <person name="Soanes D.M."/>
            <person name="van der Giezen M."/>
            <person name="Wahlund T.M."/>
            <person name="Williams B."/>
            <person name="Wilson W."/>
            <person name="Wolfe G."/>
            <person name="Wurch L.L."/>
        </authorList>
    </citation>
    <scope>NUCLEOTIDE SEQUENCE</scope>
</reference>
<dbReference type="OMA" id="YYHLPKA"/>
<dbReference type="Gene3D" id="3.40.50.410">
    <property type="entry name" value="von Willebrand factor, type A domain"/>
    <property type="match status" value="1"/>
</dbReference>
<feature type="region of interest" description="Disordered" evidence="3">
    <location>
        <begin position="467"/>
        <end position="490"/>
    </location>
</feature>
<sequence length="708" mass="75569">MLVLLHACAAALQPATAPARTVAAASRAGRPACAAATSDAADRAKAALDAMDADVSAAEAASAAGAAFTNLNAAGPSVFPLAAVVGQEAIKTALLLCGVNPRIGGVVISGSRGTAKSVMARAVHQLLPPIEVFKDSPFNIDPESGEYDSFLKAKIDAGEIDPNALETEVIDPPFVQVPLDVLEDRLLGAVDVEKSVRTGETVFEPGLLARAHRGVLSRPVTALPDSHLMDRIGVCLSADAEPVTGDDRLEAVNRALEFSRNPPEVVQRFDETTESMRTSIIFAREYLKSMKLERAQQKYLCEEAVRAGVQGHRGELFAIEVARANAALAGEERVSSTDLQMGVRLCIAPRGTQISAPPEDDLMQAPPPPPPPMDQEDEDPQEQEQEQEEEEQPEEQEDQAPAVPEEFMFDVEGVALDPDVMKFASSASKGGGGKRGMIFSEERGRYIKPILPRGRVRKLAVDATMRTAAPYQKKRREKANAQAEESGDRSKLKNVYIEGSDVRAKKMARKAGSLVMFVPCSMALNRMNAAKGAAIGLLSEAYQSRDKIALITFQGDFAQVVLPPTRSIAMAKNRLERMPCGGGSPLAHALNMAAQTGLTCQKSGDVGEVLVVCISDGRANVPLATSVGEELEEPMDKTALKDEVINTAKMLGTLAGFKLLMLDSENKFVSTGLAKEIAAAAQGKYHYIPKPSQVGQVASQAIQDLKSR</sequence>
<dbReference type="GeneID" id="17255801"/>
<dbReference type="InterPro" id="IPR027417">
    <property type="entry name" value="P-loop_NTPase"/>
</dbReference>
<dbReference type="Pfam" id="PF17863">
    <property type="entry name" value="AAA_lid_2"/>
    <property type="match status" value="1"/>
</dbReference>
<feature type="compositionally biased region" description="Acidic residues" evidence="3">
    <location>
        <begin position="374"/>
        <end position="398"/>
    </location>
</feature>
<dbReference type="Gene3D" id="1.10.8.80">
    <property type="entry name" value="Magnesium chelatase subunit I, C-Terminal domain"/>
    <property type="match status" value="1"/>
</dbReference>
<dbReference type="EnsemblProtists" id="EOD09362">
    <property type="protein sequence ID" value="EOD09362"/>
    <property type="gene ID" value="EMIHUDRAFT_420555"/>
</dbReference>
<dbReference type="RefSeq" id="XP_005761791.1">
    <property type="nucleotide sequence ID" value="XM_005761734.1"/>
</dbReference>
<dbReference type="Proteomes" id="UP000013827">
    <property type="component" value="Unassembled WGS sequence"/>
</dbReference>
<dbReference type="HOGENOM" id="CLU_016684_6_2_1"/>
<dbReference type="STRING" id="2903.R1BIU3"/>
<dbReference type="InterPro" id="IPR036465">
    <property type="entry name" value="vWFA_dom_sf"/>
</dbReference>
<feature type="signal peptide" evidence="4">
    <location>
        <begin position="1"/>
        <end position="19"/>
    </location>
</feature>
<dbReference type="EC" id="6.6.1.1" evidence="1"/>
<dbReference type="GO" id="GO:0016851">
    <property type="term" value="F:magnesium chelatase activity"/>
    <property type="evidence" value="ECO:0007669"/>
    <property type="project" value="UniProtKB-EC"/>
</dbReference>
<evidence type="ECO:0000259" key="5">
    <source>
        <dbReference type="PROSITE" id="PS50234"/>
    </source>
</evidence>
<dbReference type="PROSITE" id="PS50234">
    <property type="entry name" value="VWFA"/>
    <property type="match status" value="1"/>
</dbReference>
<dbReference type="InterPro" id="IPR041628">
    <property type="entry name" value="ChlI/MoxR_AAA_lid"/>
</dbReference>
<evidence type="ECO:0000256" key="4">
    <source>
        <dbReference type="SAM" id="SignalP"/>
    </source>
</evidence>
<dbReference type="eggNOG" id="ENOG502QU3C">
    <property type="taxonomic scope" value="Eukaryota"/>
</dbReference>
<dbReference type="InterPro" id="IPR002035">
    <property type="entry name" value="VWF_A"/>
</dbReference>
<dbReference type="SUPFAM" id="SSF52540">
    <property type="entry name" value="P-loop containing nucleoside triphosphate hydrolases"/>
    <property type="match status" value="1"/>
</dbReference>
<keyword evidence="4" id="KW-0732">Signal</keyword>
<protein>
    <recommendedName>
        <fullName evidence="1">magnesium chelatase</fullName>
        <ecNumber evidence="1">6.6.1.1</ecNumber>
    </recommendedName>
</protein>
<dbReference type="SMART" id="SM00327">
    <property type="entry name" value="VWA"/>
    <property type="match status" value="1"/>
</dbReference>
<dbReference type="AlphaFoldDB" id="A0A0D3IDM7"/>
<comment type="pathway">
    <text evidence="2">Porphyrin-containing compound metabolism.</text>
</comment>
<evidence type="ECO:0000256" key="2">
    <source>
        <dbReference type="ARBA" id="ARBA00023444"/>
    </source>
</evidence>
<dbReference type="PaxDb" id="2903-EOD09362"/>
<dbReference type="KEGG" id="ehx:EMIHUDRAFT_420555"/>
<evidence type="ECO:0000256" key="1">
    <source>
        <dbReference type="ARBA" id="ARBA00012825"/>
    </source>
</evidence>
<dbReference type="Gene3D" id="3.40.50.300">
    <property type="entry name" value="P-loop containing nucleotide triphosphate hydrolases"/>
    <property type="match status" value="1"/>
</dbReference>
<evidence type="ECO:0000313" key="6">
    <source>
        <dbReference type="EnsemblProtists" id="EOD09362"/>
    </source>
</evidence>